<sequence>MRKEFEGKITVYRILDSRREKFNLSKAYEDKVDVKNVITAPEIEKLIICNEGKIKEYERELRKNHKLKPSTYCKTYCR</sequence>
<comment type="caution">
    <text evidence="1">The sequence shown here is derived from an EMBL/GenBank/DDBJ whole genome shotgun (WGS) entry which is preliminary data.</text>
</comment>
<protein>
    <submittedName>
        <fullName evidence="1">Uncharacterized protein</fullName>
    </submittedName>
</protein>
<dbReference type="Proteomes" id="UP001480973">
    <property type="component" value="Unassembled WGS sequence"/>
</dbReference>
<dbReference type="EMBL" id="JBBMES010000006">
    <property type="protein sequence ID" value="MEQ2534976.1"/>
    <property type="molecule type" value="Genomic_DNA"/>
</dbReference>
<reference evidence="1 2" key="1">
    <citation type="submission" date="2024-03" db="EMBL/GenBank/DDBJ databases">
        <title>Human intestinal bacterial collection.</title>
        <authorList>
            <person name="Pauvert C."/>
            <person name="Hitch T.C.A."/>
            <person name="Clavel T."/>
        </authorList>
    </citation>
    <scope>NUCLEOTIDE SEQUENCE [LARGE SCALE GENOMIC DNA]</scope>
    <source>
        <strain evidence="1 2">CLA-JM-H10</strain>
    </source>
</reference>
<keyword evidence="2" id="KW-1185">Reference proteome</keyword>
<evidence type="ECO:0000313" key="1">
    <source>
        <dbReference type="EMBL" id="MEQ2534976.1"/>
    </source>
</evidence>
<gene>
    <name evidence="1" type="ORF">WMO38_07580</name>
</gene>
<proteinExistence type="predicted"/>
<organism evidence="1 2">
    <name type="scientific">Lachnospira intestinalis</name>
    <dbReference type="NCBI Taxonomy" id="3133158"/>
    <lineage>
        <taxon>Bacteria</taxon>
        <taxon>Bacillati</taxon>
        <taxon>Bacillota</taxon>
        <taxon>Clostridia</taxon>
        <taxon>Lachnospirales</taxon>
        <taxon>Lachnospiraceae</taxon>
        <taxon>Lachnospira</taxon>
    </lineage>
</organism>
<name>A0ABV1GNG4_9FIRM</name>
<evidence type="ECO:0000313" key="2">
    <source>
        <dbReference type="Proteomes" id="UP001480973"/>
    </source>
</evidence>
<accession>A0ABV1GNG4</accession>